<accession>A0ABP8NSS9</accession>
<dbReference type="EMBL" id="BAABFA010000024">
    <property type="protein sequence ID" value="GAA4470502.1"/>
    <property type="molecule type" value="Genomic_DNA"/>
</dbReference>
<sequence length="156" mass="17410">MRPNIGIAEEHLTQTCNILNALLADEFALYARTRYCHWNVTGPAFSVLHKFFEEQYEQLATMIDEVAERVRMLGGTAAAGNMGSIGASARLPEAKEEQGAMKMVLGLLNDHETIIREVRENLDTVNEAFKDAGTADFLTGVMEAHEKMAWMLRAHL</sequence>
<dbReference type="PANTHER" id="PTHR42932:SF3">
    <property type="entry name" value="DNA PROTECTION DURING STARVATION PROTEIN"/>
    <property type="match status" value="1"/>
</dbReference>
<dbReference type="InterPro" id="IPR002177">
    <property type="entry name" value="DPS_DNA-bd"/>
</dbReference>
<proteinExistence type="inferred from homology"/>
<dbReference type="SUPFAM" id="SSF47240">
    <property type="entry name" value="Ferritin-like"/>
    <property type="match status" value="1"/>
</dbReference>
<feature type="domain" description="Ferritin/DPS" evidence="3">
    <location>
        <begin position="17"/>
        <end position="156"/>
    </location>
</feature>
<dbReference type="PRINTS" id="PR01346">
    <property type="entry name" value="HELNAPAPROT"/>
</dbReference>
<dbReference type="Proteomes" id="UP001500067">
    <property type="component" value="Unassembled WGS sequence"/>
</dbReference>
<dbReference type="PANTHER" id="PTHR42932">
    <property type="entry name" value="GENERAL STRESS PROTEIN 20U"/>
    <property type="match status" value="1"/>
</dbReference>
<dbReference type="PROSITE" id="PS00818">
    <property type="entry name" value="DPS_1"/>
    <property type="match status" value="1"/>
</dbReference>
<dbReference type="PIRSF" id="PIRSF005900">
    <property type="entry name" value="Dps"/>
    <property type="match status" value="1"/>
</dbReference>
<dbReference type="InterPro" id="IPR008331">
    <property type="entry name" value="Ferritin_DPS_dom"/>
</dbReference>
<dbReference type="InterPro" id="IPR023188">
    <property type="entry name" value="DPS_DNA-bd_CS"/>
</dbReference>
<dbReference type="Pfam" id="PF00210">
    <property type="entry name" value="Ferritin"/>
    <property type="match status" value="1"/>
</dbReference>
<dbReference type="RefSeq" id="WP_345085594.1">
    <property type="nucleotide sequence ID" value="NZ_BAABFA010000024.1"/>
</dbReference>
<evidence type="ECO:0000259" key="3">
    <source>
        <dbReference type="Pfam" id="PF00210"/>
    </source>
</evidence>
<dbReference type="PROSITE" id="PS00819">
    <property type="entry name" value="DPS_2"/>
    <property type="match status" value="1"/>
</dbReference>
<name>A0ABP8NSS9_9BACT</name>
<evidence type="ECO:0000313" key="4">
    <source>
        <dbReference type="EMBL" id="GAA4470502.1"/>
    </source>
</evidence>
<organism evidence="4 5">
    <name type="scientific">Nemorincola caseinilytica</name>
    <dbReference type="NCBI Taxonomy" id="2054315"/>
    <lineage>
        <taxon>Bacteria</taxon>
        <taxon>Pseudomonadati</taxon>
        <taxon>Bacteroidota</taxon>
        <taxon>Chitinophagia</taxon>
        <taxon>Chitinophagales</taxon>
        <taxon>Chitinophagaceae</taxon>
        <taxon>Nemorincola</taxon>
    </lineage>
</organism>
<evidence type="ECO:0000313" key="5">
    <source>
        <dbReference type="Proteomes" id="UP001500067"/>
    </source>
</evidence>
<dbReference type="Gene3D" id="1.20.1260.10">
    <property type="match status" value="1"/>
</dbReference>
<protein>
    <submittedName>
        <fullName evidence="4">Dps family protein</fullName>
    </submittedName>
</protein>
<reference evidence="5" key="1">
    <citation type="journal article" date="2019" name="Int. J. Syst. Evol. Microbiol.">
        <title>The Global Catalogue of Microorganisms (GCM) 10K type strain sequencing project: providing services to taxonomists for standard genome sequencing and annotation.</title>
        <authorList>
            <consortium name="The Broad Institute Genomics Platform"/>
            <consortium name="The Broad Institute Genome Sequencing Center for Infectious Disease"/>
            <person name="Wu L."/>
            <person name="Ma J."/>
        </authorList>
    </citation>
    <scope>NUCLEOTIDE SEQUENCE [LARGE SCALE GENOMIC DNA]</scope>
    <source>
        <strain evidence="5">JCM 32105</strain>
    </source>
</reference>
<evidence type="ECO:0000256" key="1">
    <source>
        <dbReference type="ARBA" id="ARBA00009497"/>
    </source>
</evidence>
<comment type="similarity">
    <text evidence="1 2">Belongs to the Dps family.</text>
</comment>
<keyword evidence="5" id="KW-1185">Reference proteome</keyword>
<dbReference type="CDD" id="cd01043">
    <property type="entry name" value="DPS"/>
    <property type="match status" value="1"/>
</dbReference>
<evidence type="ECO:0000256" key="2">
    <source>
        <dbReference type="RuleBase" id="RU003875"/>
    </source>
</evidence>
<dbReference type="InterPro" id="IPR012347">
    <property type="entry name" value="Ferritin-like"/>
</dbReference>
<dbReference type="InterPro" id="IPR009078">
    <property type="entry name" value="Ferritin-like_SF"/>
</dbReference>
<gene>
    <name evidence="4" type="ORF">GCM10023093_31900</name>
</gene>
<comment type="caution">
    <text evidence="4">The sequence shown here is derived from an EMBL/GenBank/DDBJ whole genome shotgun (WGS) entry which is preliminary data.</text>
</comment>